<dbReference type="InParanoid" id="A0A6P8IW75"/>
<dbReference type="RefSeq" id="XP_031570348.1">
    <property type="nucleotide sequence ID" value="XM_031714488.1"/>
</dbReference>
<dbReference type="Proteomes" id="UP000515163">
    <property type="component" value="Unplaced"/>
</dbReference>
<feature type="region of interest" description="Disordered" evidence="1">
    <location>
        <begin position="259"/>
        <end position="306"/>
    </location>
</feature>
<evidence type="ECO:0000313" key="2">
    <source>
        <dbReference type="Proteomes" id="UP000515163"/>
    </source>
</evidence>
<accession>A0A6P8IW75</accession>
<dbReference type="KEGG" id="aten:116304715"/>
<proteinExistence type="predicted"/>
<name>A0A6P8IW75_ACTTE</name>
<sequence>MEEFKVNIKVFRNTGNDKKSLQNTVQSFIQSTNSGHEIAVVQSIEGDGRPILEEFFDNLGFKLNRNRSAEENLSREDFLERANTMQAIMPELTFRLYNCDKMYDLDKVEALITKVTTRMSQEVKIEKTYFPLPEMHKLCRKLEEEGKHRGYAVFVVHADEPGLVINSDSSAAGYSKLYRTLARLSGDRVLIVIGGDDGYKDQGERDKSVLSRQVLNKVRPQFKAKYLNGMKSFVFSWDESHYPIHEEALEFYLDPQKQGQEFVPGSKTEPPSLALPKGDERKSTPPTEVAHQEKDTPNTTSNKAQAACKSPEFHVLSFHSKKETVSTVENFLSDVSKKLNVACKSSSPYLLPSDFPQHIEKNMPQYVVLVSEMNDFKNIRHIDSWVQLYQDIFKSISITDKTLVFVVCGDPVSKDGSLSSDFIQEQFSSLNSAILPPSKVLVMSWDAKPCSLHQDALLQLLNPHHEKKSRTSEKHDESCPADAEIDPVKGRLRYKARIRYGRVVEVLESDPPGWKPEESMLKQQLERNKDLIRGFLEFWENRKGNITAVVGRPDPLSNVLGFYGKRAFKGLWQEQT</sequence>
<evidence type="ECO:0000256" key="1">
    <source>
        <dbReference type="SAM" id="MobiDB-lite"/>
    </source>
</evidence>
<dbReference type="GeneID" id="116304715"/>
<evidence type="ECO:0000313" key="3">
    <source>
        <dbReference type="RefSeq" id="XP_031570348.1"/>
    </source>
</evidence>
<reference evidence="3" key="1">
    <citation type="submission" date="2025-08" db="UniProtKB">
        <authorList>
            <consortium name="RefSeq"/>
        </authorList>
    </citation>
    <scope>IDENTIFICATION</scope>
    <source>
        <tissue evidence="3">Tentacle</tissue>
    </source>
</reference>
<dbReference type="AlphaFoldDB" id="A0A6P8IW75"/>
<organism evidence="2 3">
    <name type="scientific">Actinia tenebrosa</name>
    <name type="common">Australian red waratah sea anemone</name>
    <dbReference type="NCBI Taxonomy" id="6105"/>
    <lineage>
        <taxon>Eukaryota</taxon>
        <taxon>Metazoa</taxon>
        <taxon>Cnidaria</taxon>
        <taxon>Anthozoa</taxon>
        <taxon>Hexacorallia</taxon>
        <taxon>Actiniaria</taxon>
        <taxon>Actiniidae</taxon>
        <taxon>Actinia</taxon>
    </lineage>
</organism>
<dbReference type="OrthoDB" id="10283670at2759"/>
<protein>
    <submittedName>
        <fullName evidence="3">Uncharacterized protein LOC116304715</fullName>
    </submittedName>
</protein>
<keyword evidence="2" id="KW-1185">Reference proteome</keyword>
<gene>
    <name evidence="3" type="primary">LOC116304715</name>
</gene>